<organism evidence="2 3">
    <name type="scientific">Sphaerotilus microaerophilus</name>
    <dbReference type="NCBI Taxonomy" id="2914710"/>
    <lineage>
        <taxon>Bacteria</taxon>
        <taxon>Pseudomonadati</taxon>
        <taxon>Pseudomonadota</taxon>
        <taxon>Betaproteobacteria</taxon>
        <taxon>Burkholderiales</taxon>
        <taxon>Sphaerotilaceae</taxon>
        <taxon>Sphaerotilus</taxon>
    </lineage>
</organism>
<reference evidence="2" key="1">
    <citation type="submission" date="2022-04" db="EMBL/GenBank/DDBJ databases">
        <title>Whole genome sequence of Sphaerotilus sp. FB-5.</title>
        <authorList>
            <person name="Takeda M."/>
            <person name="Narihara S."/>
            <person name="Akimoto M."/>
            <person name="Akimoto R."/>
            <person name="Nishiyashiki S."/>
            <person name="Murakami T."/>
        </authorList>
    </citation>
    <scope>NUCLEOTIDE SEQUENCE</scope>
    <source>
        <strain evidence="2">FB-5</strain>
    </source>
</reference>
<dbReference type="Pfam" id="PF04965">
    <property type="entry name" value="GPW_gp25"/>
    <property type="match status" value="1"/>
</dbReference>
<sequence length="134" mass="14542">MSTGLRDFLGRGIAFPLRVDAAGRLASAAGESRVEDSIHLILSTRPGERVMLPNFGCAIHDLVFAPNNAATRARAVDAVRRALTQLEARIDVLDVRADTSAVEPSLLLLRVDYRLRANNAVGNLVYPFFLLEAA</sequence>
<evidence type="ECO:0000313" key="3">
    <source>
        <dbReference type="Proteomes" id="UP001057498"/>
    </source>
</evidence>
<protein>
    <recommendedName>
        <fullName evidence="1">IraD/Gp25-like domain-containing protein</fullName>
    </recommendedName>
</protein>
<dbReference type="Proteomes" id="UP001057498">
    <property type="component" value="Chromosome"/>
</dbReference>
<name>A0ABM7YN78_9BURK</name>
<accession>A0ABM7YN78</accession>
<dbReference type="Gene3D" id="3.10.450.40">
    <property type="match status" value="1"/>
</dbReference>
<dbReference type="InterPro" id="IPR007048">
    <property type="entry name" value="IraD/Gp25-like"/>
</dbReference>
<keyword evidence="3" id="KW-1185">Reference proteome</keyword>
<proteinExistence type="predicted"/>
<gene>
    <name evidence="2" type="ORF">CATMQ487_28800</name>
</gene>
<dbReference type="RefSeq" id="WP_251969243.1">
    <property type="nucleotide sequence ID" value="NZ_AP025730.1"/>
</dbReference>
<feature type="domain" description="IraD/Gp25-like" evidence="1">
    <location>
        <begin position="30"/>
        <end position="119"/>
    </location>
</feature>
<evidence type="ECO:0000259" key="1">
    <source>
        <dbReference type="Pfam" id="PF04965"/>
    </source>
</evidence>
<dbReference type="EMBL" id="AP025730">
    <property type="protein sequence ID" value="BDI05910.1"/>
    <property type="molecule type" value="Genomic_DNA"/>
</dbReference>
<evidence type="ECO:0000313" key="2">
    <source>
        <dbReference type="EMBL" id="BDI05910.1"/>
    </source>
</evidence>
<dbReference type="SUPFAM" id="SSF160719">
    <property type="entry name" value="gpW/gp25-like"/>
    <property type="match status" value="1"/>
</dbReference>